<sequence>DPFSTAPHRSADHRSPRHAGGRRRGGAAHGAARRDAVGHRRPEQPDDADAGRLQRPARGRQRHPRLDDPHPVRGRGRGRPGNRGHHPRCRQHRSGSPGRRHPGPGGGSGAGRRVCARADGLLHRPPGRHAVQAGRRRRRVGGRHRRDERTRPRSLSAVGHRAQAAVGLPHAAGRRGEARPHRHGRAAGGAEPDSRARHRQRHRPGRLRPRRARLAGLGDRLAGERLQQLDGLQRQRARRHAGHAGHLELGAGQPHRSAPESRLAERQRARGGALPAPAPRRDRRRRGHRHRGLLPGPRVGARARALRRHQALRAERPGAAQPLRRL</sequence>
<organism evidence="2">
    <name type="scientific">uncultured Solirubrobacteraceae bacterium</name>
    <dbReference type="NCBI Taxonomy" id="1162706"/>
    <lineage>
        <taxon>Bacteria</taxon>
        <taxon>Bacillati</taxon>
        <taxon>Actinomycetota</taxon>
        <taxon>Thermoleophilia</taxon>
        <taxon>Solirubrobacterales</taxon>
        <taxon>Solirubrobacteraceae</taxon>
        <taxon>environmental samples</taxon>
    </lineage>
</organism>
<feature type="region of interest" description="Disordered" evidence="1">
    <location>
        <begin position="231"/>
        <end position="326"/>
    </location>
</feature>
<keyword evidence="2" id="KW-0378">Hydrolase</keyword>
<dbReference type="GO" id="GO:0016798">
    <property type="term" value="F:hydrolase activity, acting on glycosyl bonds"/>
    <property type="evidence" value="ECO:0007669"/>
    <property type="project" value="UniProtKB-KW"/>
</dbReference>
<feature type="non-terminal residue" evidence="2">
    <location>
        <position position="326"/>
    </location>
</feature>
<feature type="compositionally biased region" description="Basic and acidic residues" evidence="1">
    <location>
        <begin position="32"/>
        <end position="52"/>
    </location>
</feature>
<feature type="region of interest" description="Disordered" evidence="1">
    <location>
        <begin position="1"/>
        <end position="219"/>
    </location>
</feature>
<feature type="non-terminal residue" evidence="2">
    <location>
        <position position="1"/>
    </location>
</feature>
<dbReference type="AlphaFoldDB" id="A0A6J4S7G7"/>
<reference evidence="2" key="1">
    <citation type="submission" date="2020-02" db="EMBL/GenBank/DDBJ databases">
        <authorList>
            <person name="Meier V. D."/>
        </authorList>
    </citation>
    <scope>NUCLEOTIDE SEQUENCE</scope>
    <source>
        <strain evidence="2">AVDCRST_MAG65</strain>
    </source>
</reference>
<proteinExistence type="predicted"/>
<protein>
    <submittedName>
        <fullName evidence="2">GH23 / CBM50</fullName>
        <ecNumber evidence="2">3.2.1.-</ecNumber>
    </submittedName>
</protein>
<feature type="compositionally biased region" description="Basic and acidic residues" evidence="1">
    <location>
        <begin position="257"/>
        <end position="268"/>
    </location>
</feature>
<feature type="compositionally biased region" description="Basic residues" evidence="1">
    <location>
        <begin position="15"/>
        <end position="26"/>
    </location>
</feature>
<feature type="compositionally biased region" description="Basic residues" evidence="1">
    <location>
        <begin position="196"/>
        <end position="213"/>
    </location>
</feature>
<feature type="compositionally biased region" description="Basic residues" evidence="1">
    <location>
        <begin position="134"/>
        <end position="144"/>
    </location>
</feature>
<feature type="compositionally biased region" description="Basic residues" evidence="1">
    <location>
        <begin position="72"/>
        <end position="102"/>
    </location>
</feature>
<evidence type="ECO:0000256" key="1">
    <source>
        <dbReference type="SAM" id="MobiDB-lite"/>
    </source>
</evidence>
<accession>A0A6J4S7G7</accession>
<dbReference type="EMBL" id="CADCVL010000343">
    <property type="protein sequence ID" value="CAA9488178.1"/>
    <property type="molecule type" value="Genomic_DNA"/>
</dbReference>
<gene>
    <name evidence="2" type="ORF">AVDCRST_MAG65-1858</name>
</gene>
<feature type="compositionally biased region" description="Basic residues" evidence="1">
    <location>
        <begin position="281"/>
        <end position="292"/>
    </location>
</feature>
<name>A0A6J4S7G7_9ACTN</name>
<keyword evidence="2" id="KW-0326">Glycosidase</keyword>
<dbReference type="EC" id="3.2.1.-" evidence="2"/>
<evidence type="ECO:0000313" key="2">
    <source>
        <dbReference type="EMBL" id="CAA9488178.1"/>
    </source>
</evidence>